<evidence type="ECO:0008006" key="4">
    <source>
        <dbReference type="Google" id="ProtNLM"/>
    </source>
</evidence>
<evidence type="ECO:0000313" key="3">
    <source>
        <dbReference type="Proteomes" id="UP000275408"/>
    </source>
</evidence>
<dbReference type="EMBL" id="RCHS01003251">
    <property type="protein sequence ID" value="RMX42910.1"/>
    <property type="molecule type" value="Genomic_DNA"/>
</dbReference>
<dbReference type="PANTHER" id="PTHR28584:SF1">
    <property type="entry name" value="PROTEIN FAM228B"/>
    <property type="match status" value="1"/>
</dbReference>
<dbReference type="PANTHER" id="PTHR28584">
    <property type="entry name" value="FAMILY WITH SEQUENCE SIMILARITY 228 MEMBER A"/>
    <property type="match status" value="1"/>
</dbReference>
<evidence type="ECO:0000313" key="2">
    <source>
        <dbReference type="EMBL" id="RMX42910.1"/>
    </source>
</evidence>
<dbReference type="InterPro" id="IPR040046">
    <property type="entry name" value="FAM228"/>
</dbReference>
<evidence type="ECO:0000256" key="1">
    <source>
        <dbReference type="ARBA" id="ARBA00007753"/>
    </source>
</evidence>
<keyword evidence="3" id="KW-1185">Reference proteome</keyword>
<proteinExistence type="inferred from homology"/>
<organism evidence="2 3">
    <name type="scientific">Pocillopora damicornis</name>
    <name type="common">Cauliflower coral</name>
    <name type="synonym">Millepora damicornis</name>
    <dbReference type="NCBI Taxonomy" id="46731"/>
    <lineage>
        <taxon>Eukaryota</taxon>
        <taxon>Metazoa</taxon>
        <taxon>Cnidaria</taxon>
        <taxon>Anthozoa</taxon>
        <taxon>Hexacorallia</taxon>
        <taxon>Scleractinia</taxon>
        <taxon>Astrocoeniina</taxon>
        <taxon>Pocilloporidae</taxon>
        <taxon>Pocillopora</taxon>
    </lineage>
</organism>
<reference evidence="2 3" key="1">
    <citation type="journal article" date="2018" name="Sci. Rep.">
        <title>Comparative analysis of the Pocillopora damicornis genome highlights role of immune system in coral evolution.</title>
        <authorList>
            <person name="Cunning R."/>
            <person name="Bay R.A."/>
            <person name="Gillette P."/>
            <person name="Baker A.C."/>
            <person name="Traylor-Knowles N."/>
        </authorList>
    </citation>
    <scope>NUCLEOTIDE SEQUENCE [LARGE SCALE GENOMIC DNA]</scope>
    <source>
        <strain evidence="2">RSMAS</strain>
        <tissue evidence="2">Whole animal</tissue>
    </source>
</reference>
<comment type="caution">
    <text evidence="2">The sequence shown here is derived from an EMBL/GenBank/DDBJ whole genome shotgun (WGS) entry which is preliminary data.</text>
</comment>
<protein>
    <recommendedName>
        <fullName evidence="4">Protein FAM228B</fullName>
    </recommendedName>
</protein>
<gene>
    <name evidence="2" type="ORF">pdam_00020888</name>
</gene>
<dbReference type="AlphaFoldDB" id="A0A3M6TNF7"/>
<dbReference type="Proteomes" id="UP000275408">
    <property type="component" value="Unassembled WGS sequence"/>
</dbReference>
<dbReference type="STRING" id="46731.A0A3M6TNF7"/>
<sequence>MMSRPKRPVNGRISVHTHDIVDELLDDNGKHELSKDNHRRALSASSVERLKPFGTYSEVRASSAKSACPSDHSFRIQTWLNEKSVRNIQERTDFESRATKNMYTTLLDNENTFVKDVDSFIDQKEALDRRKKQMLFKKWSERVYSPVKGVVFLDVMSPEEYNPLVLNANRPAPLKAITQKLDDPLLSQGTTRLEEDRTMVRCITGDTMSDKQLEEIHLPSAPLVPLGRHGTECNTWLRMQLHDIDSGVRRRSGLRMKGIYNDSDIDHEEWSKLERNPETIDVELRSQKRRLFREKHATTLQFDWPELPSISKNTTYHPRIPNVLPLGTSFEYYPELSASY</sequence>
<name>A0A3M6TNF7_POCDA</name>
<dbReference type="OrthoDB" id="9905773at2759"/>
<comment type="similarity">
    <text evidence="1">Belongs to the FAM228 family.</text>
</comment>
<accession>A0A3M6TNF7</accession>